<dbReference type="CDD" id="cd17535">
    <property type="entry name" value="REC_NarL-like"/>
    <property type="match status" value="1"/>
</dbReference>
<evidence type="ECO:0000313" key="6">
    <source>
        <dbReference type="EMBL" id="SDN11375.1"/>
    </source>
</evidence>
<dbReference type="RefSeq" id="WP_093209273.1">
    <property type="nucleotide sequence ID" value="NZ_FNGS01000016.1"/>
</dbReference>
<dbReference type="Pfam" id="PF00196">
    <property type="entry name" value="GerE"/>
    <property type="match status" value="1"/>
</dbReference>
<feature type="domain" description="HTH luxR-type" evidence="4">
    <location>
        <begin position="140"/>
        <end position="205"/>
    </location>
</feature>
<evidence type="ECO:0000259" key="4">
    <source>
        <dbReference type="PROSITE" id="PS50043"/>
    </source>
</evidence>
<gene>
    <name evidence="6" type="ORF">SAMN04488090_5009</name>
</gene>
<feature type="modified residue" description="4-aspartylphosphate" evidence="3">
    <location>
        <position position="53"/>
    </location>
</feature>
<dbReference type="AlphaFoldDB" id="A0A1G9YRW7"/>
<evidence type="ECO:0000256" key="1">
    <source>
        <dbReference type="ARBA" id="ARBA00022553"/>
    </source>
</evidence>
<name>A0A1G9YRW7_9BACT</name>
<evidence type="ECO:0000256" key="3">
    <source>
        <dbReference type="PROSITE-ProRule" id="PRU00169"/>
    </source>
</evidence>
<sequence length="207" mass="23671">MKKLLIFDEFLIVAFGLTQLLNSHLDADIDMVTTKEEAEQKLREGKYHLFVLDTKTANDDNLDYIRQTKAAAPEMKIIVFSALTNYSFVKKYLDAGIAGYLTKQANLQEITDAFRSVLSGQIFLDQKLLNQLIQENLTNSLNPFDTLSDREIEIVPFLLKAEPLSVISEKLKIHVSTVGTFKGRIFRKLQVRNILEMRDLASRYNIP</sequence>
<dbReference type="PANTHER" id="PTHR45566:SF2">
    <property type="entry name" value="NARL SUBFAMILY"/>
    <property type="match status" value="1"/>
</dbReference>
<dbReference type="EMBL" id="FNGS01000016">
    <property type="protein sequence ID" value="SDN11375.1"/>
    <property type="molecule type" value="Genomic_DNA"/>
</dbReference>
<accession>A0A1G9YRW7</accession>
<dbReference type="InterPro" id="IPR001789">
    <property type="entry name" value="Sig_transdc_resp-reg_receiver"/>
</dbReference>
<dbReference type="PANTHER" id="PTHR45566">
    <property type="entry name" value="HTH-TYPE TRANSCRIPTIONAL REGULATOR YHJB-RELATED"/>
    <property type="match status" value="1"/>
</dbReference>
<dbReference type="SMART" id="SM00421">
    <property type="entry name" value="HTH_LUXR"/>
    <property type="match status" value="1"/>
</dbReference>
<dbReference type="SUPFAM" id="SSF46894">
    <property type="entry name" value="C-terminal effector domain of the bipartite response regulators"/>
    <property type="match status" value="1"/>
</dbReference>
<evidence type="ECO:0000259" key="5">
    <source>
        <dbReference type="PROSITE" id="PS50110"/>
    </source>
</evidence>
<proteinExistence type="predicted"/>
<evidence type="ECO:0000313" key="7">
    <source>
        <dbReference type="Proteomes" id="UP000198901"/>
    </source>
</evidence>
<dbReference type="Pfam" id="PF00072">
    <property type="entry name" value="Response_reg"/>
    <property type="match status" value="1"/>
</dbReference>
<dbReference type="PROSITE" id="PS50110">
    <property type="entry name" value="RESPONSE_REGULATORY"/>
    <property type="match status" value="1"/>
</dbReference>
<keyword evidence="1 3" id="KW-0597">Phosphoprotein</keyword>
<dbReference type="GO" id="GO:0003677">
    <property type="term" value="F:DNA binding"/>
    <property type="evidence" value="ECO:0007669"/>
    <property type="project" value="UniProtKB-KW"/>
</dbReference>
<dbReference type="PROSITE" id="PS50043">
    <property type="entry name" value="HTH_LUXR_2"/>
    <property type="match status" value="1"/>
</dbReference>
<dbReference type="STRING" id="563176.SAMN04488090_5009"/>
<dbReference type="InterPro" id="IPR051015">
    <property type="entry name" value="EvgA-like"/>
</dbReference>
<dbReference type="SUPFAM" id="SSF52172">
    <property type="entry name" value="CheY-like"/>
    <property type="match status" value="1"/>
</dbReference>
<reference evidence="6 7" key="1">
    <citation type="submission" date="2016-10" db="EMBL/GenBank/DDBJ databases">
        <authorList>
            <person name="de Groot N.N."/>
        </authorList>
    </citation>
    <scope>NUCLEOTIDE SEQUENCE [LARGE SCALE GENOMIC DNA]</scope>
    <source>
        <strain evidence="6 7">DSM 21668</strain>
    </source>
</reference>
<dbReference type="Proteomes" id="UP000198901">
    <property type="component" value="Unassembled WGS sequence"/>
</dbReference>
<keyword evidence="7" id="KW-1185">Reference proteome</keyword>
<dbReference type="OrthoDB" id="1013073at2"/>
<protein>
    <submittedName>
        <fullName evidence="6">Two component transcriptional regulator, LuxR family</fullName>
    </submittedName>
</protein>
<organism evidence="6 7">
    <name type="scientific">Siphonobacter aquaeclarae</name>
    <dbReference type="NCBI Taxonomy" id="563176"/>
    <lineage>
        <taxon>Bacteria</taxon>
        <taxon>Pseudomonadati</taxon>
        <taxon>Bacteroidota</taxon>
        <taxon>Cytophagia</taxon>
        <taxon>Cytophagales</taxon>
        <taxon>Cytophagaceae</taxon>
        <taxon>Siphonobacter</taxon>
    </lineage>
</organism>
<dbReference type="InterPro" id="IPR011006">
    <property type="entry name" value="CheY-like_superfamily"/>
</dbReference>
<evidence type="ECO:0000256" key="2">
    <source>
        <dbReference type="ARBA" id="ARBA00023125"/>
    </source>
</evidence>
<dbReference type="InterPro" id="IPR058245">
    <property type="entry name" value="NreC/VraR/RcsB-like_REC"/>
</dbReference>
<dbReference type="SMART" id="SM00448">
    <property type="entry name" value="REC"/>
    <property type="match status" value="1"/>
</dbReference>
<dbReference type="InterPro" id="IPR016032">
    <property type="entry name" value="Sig_transdc_resp-reg_C-effctor"/>
</dbReference>
<dbReference type="InterPro" id="IPR000792">
    <property type="entry name" value="Tscrpt_reg_LuxR_C"/>
</dbReference>
<keyword evidence="2" id="KW-0238">DNA-binding</keyword>
<dbReference type="Gene3D" id="3.40.50.2300">
    <property type="match status" value="1"/>
</dbReference>
<feature type="domain" description="Response regulatory" evidence="5">
    <location>
        <begin position="3"/>
        <end position="118"/>
    </location>
</feature>
<dbReference type="GO" id="GO:0000160">
    <property type="term" value="P:phosphorelay signal transduction system"/>
    <property type="evidence" value="ECO:0007669"/>
    <property type="project" value="InterPro"/>
</dbReference>
<dbReference type="GO" id="GO:0006355">
    <property type="term" value="P:regulation of DNA-templated transcription"/>
    <property type="evidence" value="ECO:0007669"/>
    <property type="project" value="InterPro"/>
</dbReference>